<dbReference type="EMBL" id="RBAH01000007">
    <property type="protein sequence ID" value="RKN84737.1"/>
    <property type="molecule type" value="Genomic_DNA"/>
</dbReference>
<accession>A0A3B0CK83</accession>
<reference evidence="2 3" key="1">
    <citation type="journal article" date="2007" name="Int. J. Syst. Evol. Microbiol.">
        <title>Paenibacillus ginsengarvi sp. nov., isolated from soil from ginseng cultivation.</title>
        <authorList>
            <person name="Yoon M.H."/>
            <person name="Ten L.N."/>
            <person name="Im W.T."/>
        </authorList>
    </citation>
    <scope>NUCLEOTIDE SEQUENCE [LARGE SCALE GENOMIC DNA]</scope>
    <source>
        <strain evidence="2 3">KCTC 13059</strain>
    </source>
</reference>
<proteinExistence type="predicted"/>
<dbReference type="AlphaFoldDB" id="A0A3B0CK83"/>
<protein>
    <recommendedName>
        <fullName evidence="1">Neutral/alkaline non-lysosomal ceramidase N-terminal domain-containing protein</fullName>
    </recommendedName>
</protein>
<dbReference type="Proteomes" id="UP000282311">
    <property type="component" value="Unassembled WGS sequence"/>
</dbReference>
<sequence>MSSARMWRRRRESISERTAKRCAPFRRKRCSRTKIPRIGRRIWTNCSANTREGRSSIRMRSKLRMRWGGRLRSAPTDPRKCPELGSILTHARPLRGGMINPYAYTMEHKAKGGISMSLEIGSAKVDITPEQAVPLAGFAVRQNKPFEDVHSRLYLRALYLRERKEDGTVSNAVIVSADLLWWGSDRVPIIRQKLHERWGLEPAAIVLNGTHSHSGPQTSFVFHRLLGQADAGYVDFLENRLYEAIGQAERSAEPVALEKGVASSDIGIQRRLYKNGKVAGGYNPDGPADPEVTVIRARTERGTTKAVIVHYTCHPVTTNVNRVSSEFTGAAMDKLETRLGGQTVCLFLQGACGDINIFKSSAPAELTDEYAIIDYFGSRLADTVSGVLDAEMRRLEPAVLKGTACEQPLPLKRLPGREQLEQMAAKGESPYDEWAVAMLAMLEERPQQLVLEMNRLDIAEGLSLLVMNAEVVVEYGLFLKERSGGQILPVPYSNGMIGYVPTKKQIGYGGYEPVLSTYYFHMPSTFEESIEETIRARIGEIVRE</sequence>
<feature type="domain" description="Neutral/alkaline non-lysosomal ceramidase N-terminal" evidence="1">
    <location>
        <begin position="119"/>
        <end position="353"/>
    </location>
</feature>
<organism evidence="2 3">
    <name type="scientific">Paenibacillus ginsengarvi</name>
    <dbReference type="NCBI Taxonomy" id="400777"/>
    <lineage>
        <taxon>Bacteria</taxon>
        <taxon>Bacillati</taxon>
        <taxon>Bacillota</taxon>
        <taxon>Bacilli</taxon>
        <taxon>Bacillales</taxon>
        <taxon>Paenibacillaceae</taxon>
        <taxon>Paenibacillus</taxon>
    </lineage>
</organism>
<gene>
    <name evidence="2" type="ORF">D7M11_12160</name>
</gene>
<evidence type="ECO:0000313" key="2">
    <source>
        <dbReference type="EMBL" id="RKN84737.1"/>
    </source>
</evidence>
<dbReference type="Pfam" id="PF04734">
    <property type="entry name" value="Ceramidase_alk"/>
    <property type="match status" value="1"/>
</dbReference>
<comment type="caution">
    <text evidence="2">The sequence shown here is derived from an EMBL/GenBank/DDBJ whole genome shotgun (WGS) entry which is preliminary data.</text>
</comment>
<evidence type="ECO:0000313" key="3">
    <source>
        <dbReference type="Proteomes" id="UP000282311"/>
    </source>
</evidence>
<name>A0A3B0CK83_9BACL</name>
<dbReference type="InterPro" id="IPR031329">
    <property type="entry name" value="NEUT/ALK_ceramidase_N"/>
</dbReference>
<keyword evidence="3" id="KW-1185">Reference proteome</keyword>
<evidence type="ECO:0000259" key="1">
    <source>
        <dbReference type="Pfam" id="PF04734"/>
    </source>
</evidence>